<keyword evidence="3" id="KW-1185">Reference proteome</keyword>
<accession>A0A176WKN9</accession>
<dbReference type="Proteomes" id="UP000077202">
    <property type="component" value="Unassembled WGS sequence"/>
</dbReference>
<reference evidence="2" key="1">
    <citation type="submission" date="2016-03" db="EMBL/GenBank/DDBJ databases">
        <title>Mechanisms controlling the formation of the plant cell surface in tip-growing cells are functionally conserved among land plants.</title>
        <authorList>
            <person name="Honkanen S."/>
            <person name="Jones V.A."/>
            <person name="Morieri G."/>
            <person name="Champion C."/>
            <person name="Hetherington A.J."/>
            <person name="Kelly S."/>
            <person name="Saint-Marcoux D."/>
            <person name="Proust H."/>
            <person name="Prescott H."/>
            <person name="Dolan L."/>
        </authorList>
    </citation>
    <scope>NUCLEOTIDE SEQUENCE [LARGE SCALE GENOMIC DNA]</scope>
    <source>
        <tissue evidence="2">Whole gametophyte</tissue>
    </source>
</reference>
<evidence type="ECO:0000313" key="3">
    <source>
        <dbReference type="Proteomes" id="UP000077202"/>
    </source>
</evidence>
<protein>
    <recommendedName>
        <fullName evidence="4">Integrase zinc-binding domain-containing protein</fullName>
    </recommendedName>
</protein>
<proteinExistence type="predicted"/>
<gene>
    <name evidence="2" type="ORF">AXG93_601s1050</name>
</gene>
<dbReference type="EMBL" id="LVLJ01000585">
    <property type="protein sequence ID" value="OAE33718.1"/>
    <property type="molecule type" value="Genomic_DNA"/>
</dbReference>
<dbReference type="AlphaFoldDB" id="A0A176WKN9"/>
<feature type="coiled-coil region" evidence="1">
    <location>
        <begin position="67"/>
        <end position="94"/>
    </location>
</feature>
<name>A0A176WKN9_MARPO</name>
<evidence type="ECO:0000256" key="1">
    <source>
        <dbReference type="SAM" id="Coils"/>
    </source>
</evidence>
<organism evidence="2 3">
    <name type="scientific">Marchantia polymorpha subsp. ruderalis</name>
    <dbReference type="NCBI Taxonomy" id="1480154"/>
    <lineage>
        <taxon>Eukaryota</taxon>
        <taxon>Viridiplantae</taxon>
        <taxon>Streptophyta</taxon>
        <taxon>Embryophyta</taxon>
        <taxon>Marchantiophyta</taxon>
        <taxon>Marchantiopsida</taxon>
        <taxon>Marchantiidae</taxon>
        <taxon>Marchantiales</taxon>
        <taxon>Marchantiaceae</taxon>
        <taxon>Marchantia</taxon>
    </lineage>
</organism>
<comment type="caution">
    <text evidence="2">The sequence shown here is derived from an EMBL/GenBank/DDBJ whole genome shotgun (WGS) entry which is preliminary data.</text>
</comment>
<evidence type="ECO:0000313" key="2">
    <source>
        <dbReference type="EMBL" id="OAE33718.1"/>
    </source>
</evidence>
<sequence length="164" mass="19219">MLSEMILPIFSTIALCEGSGTRFCSTAARSPSRHPILPIEFEIPTKRTLDQRRLDAEESQAYRLQEVMALEERRQEAEDRTKQLQLRRKEKYDRRLKPVLLEKGDLALLYDSRHARFPGKLHLRWMGPYKVIEVFPNGSIQLAELTGEWLGTRVNGWRLKKYHV</sequence>
<keyword evidence="1" id="KW-0175">Coiled coil</keyword>
<evidence type="ECO:0008006" key="4">
    <source>
        <dbReference type="Google" id="ProtNLM"/>
    </source>
</evidence>